<dbReference type="InterPro" id="IPR000182">
    <property type="entry name" value="GNAT_dom"/>
</dbReference>
<proteinExistence type="predicted"/>
<keyword evidence="2" id="KW-0808">Transferase</keyword>
<dbReference type="GO" id="GO:0016747">
    <property type="term" value="F:acyltransferase activity, transferring groups other than amino-acyl groups"/>
    <property type="evidence" value="ECO:0007669"/>
    <property type="project" value="InterPro"/>
</dbReference>
<sequence>MHIAVDPYDPTDEAALDEAYRIVAAAQAVDVPDVPVGDRAEFGRVAAHPPYGNVVLTALARRDGDAVGYLWIRLPQLDNTGNASVELVVDPAHRRQGVGRVLLGYARRVAAEHGRKRLIAETTDGLPGESASPAPGAAFAAAAGARPALPDVRRRLDTTRLDHTSLAALHDMARSRAAGYRTVAWVGAVAEEYVADIARLEGRLFADAPTGELVVEAEKVDAKRFREMERIRALRGRRRYHLGAVHEATGRMVAWTMIDMGPSATWYASQEITIVDPEHRGHRLGLLIKVENLRHALAHEPALRAIDTWNAAANDHMITINEQLGFRPVNAGASWQLTI</sequence>
<dbReference type="Gene3D" id="3.40.630.30">
    <property type="match status" value="1"/>
</dbReference>
<dbReference type="Proteomes" id="UP000248924">
    <property type="component" value="Unassembled WGS sequence"/>
</dbReference>
<comment type="caution">
    <text evidence="2">The sequence shown here is derived from an EMBL/GenBank/DDBJ whole genome shotgun (WGS) entry which is preliminary data.</text>
</comment>
<feature type="domain" description="N-acetyltransferase" evidence="1">
    <location>
        <begin position="3"/>
        <end position="207"/>
    </location>
</feature>
<name>A0A2W2EN27_9ACTN</name>
<reference evidence="2 3" key="1">
    <citation type="submission" date="2018-01" db="EMBL/GenBank/DDBJ databases">
        <title>Draft genome sequence of Jishengella sp. NA12.</title>
        <authorList>
            <person name="Sahin N."/>
            <person name="Ay H."/>
            <person name="Saygin H."/>
        </authorList>
    </citation>
    <scope>NUCLEOTIDE SEQUENCE [LARGE SCALE GENOMIC DNA]</scope>
    <source>
        <strain evidence="2 3">NA12</strain>
    </source>
</reference>
<gene>
    <name evidence="2" type="ORF">C1I95_23000</name>
</gene>
<organism evidence="2 3">
    <name type="scientific">Micromonospora craterilacus</name>
    <dbReference type="NCBI Taxonomy" id="1655439"/>
    <lineage>
        <taxon>Bacteria</taxon>
        <taxon>Bacillati</taxon>
        <taxon>Actinomycetota</taxon>
        <taxon>Actinomycetes</taxon>
        <taxon>Micromonosporales</taxon>
        <taxon>Micromonosporaceae</taxon>
        <taxon>Micromonospora</taxon>
    </lineage>
</organism>
<dbReference type="OrthoDB" id="4119890at2"/>
<dbReference type="Pfam" id="PF00583">
    <property type="entry name" value="Acetyltransf_1"/>
    <property type="match status" value="1"/>
</dbReference>
<dbReference type="RefSeq" id="WP_111216531.1">
    <property type="nucleotide sequence ID" value="NZ_POTY01000166.1"/>
</dbReference>
<evidence type="ECO:0000313" key="2">
    <source>
        <dbReference type="EMBL" id="PZG13808.1"/>
    </source>
</evidence>
<dbReference type="InterPro" id="IPR016181">
    <property type="entry name" value="Acyl_CoA_acyltransferase"/>
</dbReference>
<dbReference type="AlphaFoldDB" id="A0A2W2EN27"/>
<accession>A0A2W2EN27</accession>
<dbReference type="PROSITE" id="PS51186">
    <property type="entry name" value="GNAT"/>
    <property type="match status" value="1"/>
</dbReference>
<dbReference type="CDD" id="cd04301">
    <property type="entry name" value="NAT_SF"/>
    <property type="match status" value="1"/>
</dbReference>
<evidence type="ECO:0000259" key="1">
    <source>
        <dbReference type="PROSITE" id="PS51186"/>
    </source>
</evidence>
<evidence type="ECO:0000313" key="3">
    <source>
        <dbReference type="Proteomes" id="UP000248924"/>
    </source>
</evidence>
<dbReference type="SUPFAM" id="SSF55729">
    <property type="entry name" value="Acyl-CoA N-acyltransferases (Nat)"/>
    <property type="match status" value="2"/>
</dbReference>
<protein>
    <submittedName>
        <fullName evidence="2">GNAT family N-acetyltransferase</fullName>
    </submittedName>
</protein>
<keyword evidence="3" id="KW-1185">Reference proteome</keyword>
<dbReference type="EMBL" id="POTY01000166">
    <property type="protein sequence ID" value="PZG13808.1"/>
    <property type="molecule type" value="Genomic_DNA"/>
</dbReference>